<evidence type="ECO:0000259" key="1">
    <source>
        <dbReference type="PROSITE" id="PS50097"/>
    </source>
</evidence>
<dbReference type="EMBL" id="CP069035">
    <property type="protein sequence ID" value="QRD01982.1"/>
    <property type="molecule type" value="Genomic_DNA"/>
</dbReference>
<sequence length="261" mass="30070">MADDSCHPVELPDSNEVPEKALSLGDALSESIVTVEIGPDQKKYYVHKALLIHHSEYFKRALRGAWKEAHKDLVTIEDVEPVVFNIFLHWLYTQQIPNSLDYEEWDQVMGTKGTSDLEDAMTRVQAYSFGDRFLVPNFRRTMNEAFVDMMVADVLPDPSKVDDLVVWAFENVPSDRPLLQLLVNQFCDDWNNFPVSATEIEALKTLPGSFLARVVTRYNQLKNYPNNDIQCCYLEHTDYELESCTKTHMVFDPMIEYGSFN</sequence>
<dbReference type="VEuPathDB" id="FungiDB:JI435_049560"/>
<protein>
    <recommendedName>
        <fullName evidence="1">BTB domain-containing protein</fullName>
    </recommendedName>
</protein>
<dbReference type="AlphaFoldDB" id="A0A7U2FB07"/>
<dbReference type="Gene3D" id="3.30.710.10">
    <property type="entry name" value="Potassium Channel Kv1.1, Chain A"/>
    <property type="match status" value="1"/>
</dbReference>
<dbReference type="KEGG" id="pno:SNOG_04956"/>
<name>A0A7U2FB07_PHANO</name>
<dbReference type="OrthoDB" id="194443at2759"/>
<proteinExistence type="predicted"/>
<evidence type="ECO:0000313" key="2">
    <source>
        <dbReference type="EMBL" id="QRD01982.1"/>
    </source>
</evidence>
<dbReference type="Pfam" id="PF00651">
    <property type="entry name" value="BTB"/>
    <property type="match status" value="1"/>
</dbReference>
<organism evidence="2 3">
    <name type="scientific">Phaeosphaeria nodorum (strain SN15 / ATCC MYA-4574 / FGSC 10173)</name>
    <name type="common">Glume blotch fungus</name>
    <name type="synonym">Parastagonospora nodorum</name>
    <dbReference type="NCBI Taxonomy" id="321614"/>
    <lineage>
        <taxon>Eukaryota</taxon>
        <taxon>Fungi</taxon>
        <taxon>Dikarya</taxon>
        <taxon>Ascomycota</taxon>
        <taxon>Pezizomycotina</taxon>
        <taxon>Dothideomycetes</taxon>
        <taxon>Pleosporomycetidae</taxon>
        <taxon>Pleosporales</taxon>
        <taxon>Pleosporineae</taxon>
        <taxon>Phaeosphaeriaceae</taxon>
        <taxon>Parastagonospora</taxon>
    </lineage>
</organism>
<keyword evidence="3" id="KW-1185">Reference proteome</keyword>
<dbReference type="PANTHER" id="PTHR47843">
    <property type="entry name" value="BTB DOMAIN-CONTAINING PROTEIN-RELATED"/>
    <property type="match status" value="1"/>
</dbReference>
<evidence type="ECO:0000313" key="3">
    <source>
        <dbReference type="Proteomes" id="UP000663193"/>
    </source>
</evidence>
<dbReference type="SUPFAM" id="SSF54695">
    <property type="entry name" value="POZ domain"/>
    <property type="match status" value="1"/>
</dbReference>
<gene>
    <name evidence="2" type="ORF">JI435_049560</name>
</gene>
<accession>A0A7U2FB07</accession>
<dbReference type="PROSITE" id="PS50097">
    <property type="entry name" value="BTB"/>
    <property type="match status" value="1"/>
</dbReference>
<reference evidence="3" key="1">
    <citation type="journal article" date="2021" name="BMC Genomics">
        <title>Chromosome-level genome assembly and manually-curated proteome of model necrotroph Parastagonospora nodorum Sn15 reveals a genome-wide trove of candidate effector homologs, and redundancy of virulence-related functions within an accessory chromosome.</title>
        <authorList>
            <person name="Bertazzoni S."/>
            <person name="Jones D.A.B."/>
            <person name="Phan H.T."/>
            <person name="Tan K.-C."/>
            <person name="Hane J.K."/>
        </authorList>
    </citation>
    <scope>NUCLEOTIDE SEQUENCE [LARGE SCALE GENOMIC DNA]</scope>
    <source>
        <strain evidence="3">SN15 / ATCC MYA-4574 / FGSC 10173)</strain>
    </source>
</reference>
<dbReference type="CDD" id="cd18186">
    <property type="entry name" value="BTB_POZ_ZBTB_KLHL-like"/>
    <property type="match status" value="1"/>
</dbReference>
<dbReference type="RefSeq" id="XP_001795368.1">
    <property type="nucleotide sequence ID" value="XM_001795316.1"/>
</dbReference>
<dbReference type="InterPro" id="IPR011333">
    <property type="entry name" value="SKP1/BTB/POZ_sf"/>
</dbReference>
<dbReference type="Proteomes" id="UP000663193">
    <property type="component" value="Chromosome 13"/>
</dbReference>
<dbReference type="SMART" id="SM00225">
    <property type="entry name" value="BTB"/>
    <property type="match status" value="1"/>
</dbReference>
<dbReference type="OMA" id="HERNECK"/>
<feature type="domain" description="BTB" evidence="1">
    <location>
        <begin position="29"/>
        <end position="100"/>
    </location>
</feature>
<dbReference type="PANTHER" id="PTHR47843:SF2">
    <property type="entry name" value="BTB DOMAIN-CONTAINING PROTEIN"/>
    <property type="match status" value="1"/>
</dbReference>
<dbReference type="InterPro" id="IPR000210">
    <property type="entry name" value="BTB/POZ_dom"/>
</dbReference>